<gene>
    <name evidence="1" type="ORF">MgSA37_01497</name>
</gene>
<dbReference type="EMBL" id="AP017313">
    <property type="protein sequence ID" value="BAU53330.1"/>
    <property type="molecule type" value="Genomic_DNA"/>
</dbReference>
<dbReference type="KEGG" id="mgot:MgSA37_01497"/>
<dbReference type="OrthoDB" id="877719at2"/>
<reference evidence="1 2" key="1">
    <citation type="submission" date="2015-12" db="EMBL/GenBank/DDBJ databases">
        <title>Genome sequence of Mucilaginibacter gotjawali.</title>
        <authorList>
            <person name="Lee J.S."/>
            <person name="Lee K.C."/>
            <person name="Kim K.K."/>
            <person name="Lee B.W."/>
        </authorList>
    </citation>
    <scope>NUCLEOTIDE SEQUENCE [LARGE SCALE GENOMIC DNA]</scope>
    <source>
        <strain evidence="1 2">SA3-7</strain>
    </source>
</reference>
<evidence type="ECO:0000313" key="2">
    <source>
        <dbReference type="Proteomes" id="UP000218263"/>
    </source>
</evidence>
<accession>A0A0X8X0C7</accession>
<sequence>MKAFKLLCLLLFIPFITFAQTPKTIETDLVSAFNRIDYWYGKQGDTTSDILAVSDSLAKANDIFGRKLQYYTSKYPFTISQKFSSFADIGLATIESADGQFRIYSWDTYMGGTMHDFANVIQYKAGQKTNSILDTASAENEKYIYAYADLYNMSANNHVYYLAVYYGVFSGKDKGKGIRIFSIENGKLVDAKLIKTNSGFHDKLYYAYNPLSVTNNIKDADIHYDATQKTISLPIITGEGYVTNNRIIYKFTGQYFERVKK</sequence>
<organism evidence="1 2">
    <name type="scientific">Mucilaginibacter gotjawali</name>
    <dbReference type="NCBI Taxonomy" id="1550579"/>
    <lineage>
        <taxon>Bacteria</taxon>
        <taxon>Pseudomonadati</taxon>
        <taxon>Bacteroidota</taxon>
        <taxon>Sphingobacteriia</taxon>
        <taxon>Sphingobacteriales</taxon>
        <taxon>Sphingobacteriaceae</taxon>
        <taxon>Mucilaginibacter</taxon>
    </lineage>
</organism>
<evidence type="ECO:0000313" key="1">
    <source>
        <dbReference type="EMBL" id="BAU53330.1"/>
    </source>
</evidence>
<dbReference type="AlphaFoldDB" id="A0A0X8X0C7"/>
<name>A0A0X8X0C7_9SPHI</name>
<dbReference type="RefSeq" id="WP_096350833.1">
    <property type="nucleotide sequence ID" value="NZ_AP017313.1"/>
</dbReference>
<proteinExistence type="predicted"/>
<dbReference type="Proteomes" id="UP000218263">
    <property type="component" value="Chromosome"/>
</dbReference>
<protein>
    <submittedName>
        <fullName evidence="1">Uncharacterized protein</fullName>
    </submittedName>
</protein>
<keyword evidence="2" id="KW-1185">Reference proteome</keyword>